<evidence type="ECO:0000313" key="2">
    <source>
        <dbReference type="EMBL" id="CAF3750737.1"/>
    </source>
</evidence>
<accession>A0A818YJB0</accession>
<dbReference type="AlphaFoldDB" id="A0A818YJB0"/>
<evidence type="ECO:0000313" key="1">
    <source>
        <dbReference type="EMBL" id="CAF1200189.1"/>
    </source>
</evidence>
<name>A0A818YJB0_9BILA</name>
<proteinExistence type="predicted"/>
<sequence length="79" mass="8943">MGDIKKITIDLNSYFTITNSTIKNEADLFTKINSFVDGTIKSEIKPNLIIDNVTSVTTAPNLNYMNDTLFKEILDDLKR</sequence>
<comment type="caution">
    <text evidence="2">The sequence shown here is derived from an EMBL/GenBank/DDBJ whole genome shotgun (WGS) entry which is preliminary data.</text>
</comment>
<gene>
    <name evidence="1" type="ORF">IZO911_LOCUS28563</name>
    <name evidence="2" type="ORF">KXQ929_LOCUS14223</name>
</gene>
<protein>
    <submittedName>
        <fullName evidence="2">Uncharacterized protein</fullName>
    </submittedName>
</protein>
<reference evidence="2" key="1">
    <citation type="submission" date="2021-02" db="EMBL/GenBank/DDBJ databases">
        <authorList>
            <person name="Nowell W R."/>
        </authorList>
    </citation>
    <scope>NUCLEOTIDE SEQUENCE</scope>
</reference>
<dbReference type="EMBL" id="CAJNOE010000407">
    <property type="protein sequence ID" value="CAF1200189.1"/>
    <property type="molecule type" value="Genomic_DNA"/>
</dbReference>
<evidence type="ECO:0000313" key="3">
    <source>
        <dbReference type="Proteomes" id="UP000663868"/>
    </source>
</evidence>
<dbReference type="Proteomes" id="UP000663860">
    <property type="component" value="Unassembled WGS sequence"/>
</dbReference>
<dbReference type="EMBL" id="CAJOBB010000783">
    <property type="protein sequence ID" value="CAF3750737.1"/>
    <property type="molecule type" value="Genomic_DNA"/>
</dbReference>
<organism evidence="2 3">
    <name type="scientific">Adineta steineri</name>
    <dbReference type="NCBI Taxonomy" id="433720"/>
    <lineage>
        <taxon>Eukaryota</taxon>
        <taxon>Metazoa</taxon>
        <taxon>Spiralia</taxon>
        <taxon>Gnathifera</taxon>
        <taxon>Rotifera</taxon>
        <taxon>Eurotatoria</taxon>
        <taxon>Bdelloidea</taxon>
        <taxon>Adinetida</taxon>
        <taxon>Adinetidae</taxon>
        <taxon>Adineta</taxon>
    </lineage>
</organism>
<dbReference type="Proteomes" id="UP000663868">
    <property type="component" value="Unassembled WGS sequence"/>
</dbReference>